<evidence type="ECO:0000313" key="11">
    <source>
        <dbReference type="Proteomes" id="UP001206983"/>
    </source>
</evidence>
<dbReference type="InterPro" id="IPR003018">
    <property type="entry name" value="GAF"/>
</dbReference>
<feature type="domain" description="Histidine kinase" evidence="9">
    <location>
        <begin position="310"/>
        <end position="529"/>
    </location>
</feature>
<keyword evidence="6" id="KW-0902">Two-component regulatory system</keyword>
<dbReference type="InterPro" id="IPR003661">
    <property type="entry name" value="HisK_dim/P_dom"/>
</dbReference>
<evidence type="ECO:0000256" key="7">
    <source>
        <dbReference type="ARBA" id="ARBA00023136"/>
    </source>
</evidence>
<dbReference type="Proteomes" id="UP001206983">
    <property type="component" value="Unassembled WGS sequence"/>
</dbReference>
<dbReference type="Gene3D" id="3.30.450.20">
    <property type="entry name" value="PAS domain"/>
    <property type="match status" value="1"/>
</dbReference>
<dbReference type="SUPFAM" id="SSF55781">
    <property type="entry name" value="GAF domain-like"/>
    <property type="match status" value="1"/>
</dbReference>
<protein>
    <recommendedName>
        <fullName evidence="2">histidine kinase</fullName>
        <ecNumber evidence="2">2.7.13.3</ecNumber>
    </recommendedName>
</protein>
<keyword evidence="11" id="KW-1185">Reference proteome</keyword>
<dbReference type="InterPro" id="IPR004358">
    <property type="entry name" value="Sig_transdc_His_kin-like_C"/>
</dbReference>
<name>A0AAE3KWM2_9EURY</name>
<dbReference type="PANTHER" id="PTHR43711">
    <property type="entry name" value="TWO-COMPONENT HISTIDINE KINASE"/>
    <property type="match status" value="1"/>
</dbReference>
<dbReference type="PRINTS" id="PR00344">
    <property type="entry name" value="BCTRLSENSOR"/>
</dbReference>
<evidence type="ECO:0000256" key="8">
    <source>
        <dbReference type="SAM" id="Coils"/>
    </source>
</evidence>
<dbReference type="CDD" id="cd16922">
    <property type="entry name" value="HATPase_EvgS-ArcB-TorS-like"/>
    <property type="match status" value="1"/>
</dbReference>
<evidence type="ECO:0000256" key="1">
    <source>
        <dbReference type="ARBA" id="ARBA00000085"/>
    </source>
</evidence>
<keyword evidence="3" id="KW-0597">Phosphoprotein</keyword>
<dbReference type="CDD" id="cd00082">
    <property type="entry name" value="HisKA"/>
    <property type="match status" value="1"/>
</dbReference>
<dbReference type="EC" id="2.7.13.3" evidence="2"/>
<accession>A0AAE3KWM2</accession>
<evidence type="ECO:0000256" key="3">
    <source>
        <dbReference type="ARBA" id="ARBA00022553"/>
    </source>
</evidence>
<dbReference type="InterPro" id="IPR000014">
    <property type="entry name" value="PAS"/>
</dbReference>
<dbReference type="Pfam" id="PF02518">
    <property type="entry name" value="HATPase_c"/>
    <property type="match status" value="1"/>
</dbReference>
<dbReference type="SMART" id="SM00388">
    <property type="entry name" value="HisKA"/>
    <property type="match status" value="1"/>
</dbReference>
<comment type="catalytic activity">
    <reaction evidence="1">
        <text>ATP + protein L-histidine = ADP + protein N-phospho-L-histidine.</text>
        <dbReference type="EC" id="2.7.13.3"/>
    </reaction>
</comment>
<dbReference type="SMART" id="SM00387">
    <property type="entry name" value="HATPase_c"/>
    <property type="match status" value="1"/>
</dbReference>
<dbReference type="PROSITE" id="PS50109">
    <property type="entry name" value="HIS_KIN"/>
    <property type="match status" value="1"/>
</dbReference>
<evidence type="ECO:0000256" key="5">
    <source>
        <dbReference type="ARBA" id="ARBA00022777"/>
    </source>
</evidence>
<dbReference type="InterPro" id="IPR003594">
    <property type="entry name" value="HATPase_dom"/>
</dbReference>
<proteinExistence type="predicted"/>
<dbReference type="InterPro" id="IPR035965">
    <property type="entry name" value="PAS-like_dom_sf"/>
</dbReference>
<evidence type="ECO:0000256" key="6">
    <source>
        <dbReference type="ARBA" id="ARBA00023012"/>
    </source>
</evidence>
<dbReference type="SUPFAM" id="SSF47384">
    <property type="entry name" value="Homodimeric domain of signal transducing histidine kinase"/>
    <property type="match status" value="1"/>
</dbReference>
<evidence type="ECO:0000256" key="2">
    <source>
        <dbReference type="ARBA" id="ARBA00012438"/>
    </source>
</evidence>
<dbReference type="FunFam" id="1.10.287.130:FF:000001">
    <property type="entry name" value="Two-component sensor histidine kinase"/>
    <property type="match status" value="1"/>
</dbReference>
<dbReference type="NCBIfam" id="TIGR00229">
    <property type="entry name" value="sensory_box"/>
    <property type="match status" value="1"/>
</dbReference>
<evidence type="ECO:0000313" key="10">
    <source>
        <dbReference type="EMBL" id="MCQ6962346.1"/>
    </source>
</evidence>
<dbReference type="PANTHER" id="PTHR43711:SF31">
    <property type="entry name" value="HISTIDINE KINASE"/>
    <property type="match status" value="1"/>
</dbReference>
<keyword evidence="7" id="KW-0472">Membrane</keyword>
<keyword evidence="8" id="KW-0175">Coiled coil</keyword>
<dbReference type="SUPFAM" id="SSF55874">
    <property type="entry name" value="ATPase domain of HSP90 chaperone/DNA topoisomerase II/histidine kinase"/>
    <property type="match status" value="1"/>
</dbReference>
<reference evidence="10 11" key="1">
    <citation type="journal article" date="2011" name="Appl. Environ. Microbiol.">
        <title>Methanogenic archaea isolated from Taiwan's Chelungpu fault.</title>
        <authorList>
            <person name="Wu S.Y."/>
            <person name="Lai M.C."/>
        </authorList>
    </citation>
    <scope>NUCLEOTIDE SEQUENCE [LARGE SCALE GENOMIC DNA]</scope>
    <source>
        <strain evidence="10 11">St545Mb</strain>
    </source>
</reference>
<evidence type="ECO:0000259" key="9">
    <source>
        <dbReference type="PROSITE" id="PS50109"/>
    </source>
</evidence>
<evidence type="ECO:0000256" key="4">
    <source>
        <dbReference type="ARBA" id="ARBA00022679"/>
    </source>
</evidence>
<dbReference type="Pfam" id="PF00512">
    <property type="entry name" value="HisKA"/>
    <property type="match status" value="1"/>
</dbReference>
<dbReference type="SMART" id="SM00065">
    <property type="entry name" value="GAF"/>
    <property type="match status" value="1"/>
</dbReference>
<dbReference type="InterPro" id="IPR029016">
    <property type="entry name" value="GAF-like_dom_sf"/>
</dbReference>
<dbReference type="Gene3D" id="3.30.565.10">
    <property type="entry name" value="Histidine kinase-like ATPase, C-terminal domain"/>
    <property type="match status" value="1"/>
</dbReference>
<dbReference type="Pfam" id="PF13185">
    <property type="entry name" value="GAF_2"/>
    <property type="match status" value="1"/>
</dbReference>
<keyword evidence="5 10" id="KW-0418">Kinase</keyword>
<dbReference type="GO" id="GO:0000155">
    <property type="term" value="F:phosphorelay sensor kinase activity"/>
    <property type="evidence" value="ECO:0007669"/>
    <property type="project" value="InterPro"/>
</dbReference>
<dbReference type="InterPro" id="IPR036097">
    <property type="entry name" value="HisK_dim/P_sf"/>
</dbReference>
<dbReference type="AlphaFoldDB" id="A0AAE3KWM2"/>
<sequence length="530" mass="59367">MITHCNEKYLEIIGLQKKEDIIGFNMVTTVKDGNMKKAVDAVLSRKTGHFEGEYHTAVSGITVAIKGHFSPNISDDGKFLGGIGIFEDISGRKKAEEAFRLDESRLETLLKLNQITNKSLKEIADFVQEEAVRLTQSKMGYLAFLNEEGSVLTIYSWSRNVMIDCNVDEKKFDYLLESTGLWGESVRQKRPLIINDYTASNPLKKGYPHGHIKMKRYMSVPILDGDKVVGVAGVGNKSSDYDQADVRQLTLLMEGMWQIIEQKKVGDTLRRYAGELAQVNRQLYKANLELSAANEELKSLDRMKDEFLSNVSHEFKTPLTSIQGYSQLISDGTLGAVNGQQKKAVDTVIRNSERLRKLVDSLLYISRAQAGSLTYSFSDVSIVSVIENSIQDLALQAEKKDITIKKDVAEDLPVIWADRDKLVDVMVNLLDNAIKFTPQRGSVEISALVEEDQLHIRVSDSGIGIPEDKLPNLFGRFYQVDSSIRRRYGGTGLGLYICKMIVEDHKGKIWAESEEGKGSTFHVLLPLKKA</sequence>
<organism evidence="10 11">
    <name type="scientific">Methanolobus chelungpuianus</name>
    <dbReference type="NCBI Taxonomy" id="502115"/>
    <lineage>
        <taxon>Archaea</taxon>
        <taxon>Methanobacteriati</taxon>
        <taxon>Methanobacteriota</taxon>
        <taxon>Stenosarchaea group</taxon>
        <taxon>Methanomicrobia</taxon>
        <taxon>Methanosarcinales</taxon>
        <taxon>Methanosarcinaceae</taxon>
        <taxon>Methanolobus</taxon>
    </lineage>
</organism>
<comment type="caution">
    <text evidence="10">The sequence shown here is derived from an EMBL/GenBank/DDBJ whole genome shotgun (WGS) entry which is preliminary data.</text>
</comment>
<dbReference type="InterPro" id="IPR005467">
    <property type="entry name" value="His_kinase_dom"/>
</dbReference>
<gene>
    <name evidence="10" type="ORF">PV02_02280</name>
</gene>
<dbReference type="SUPFAM" id="SSF55785">
    <property type="entry name" value="PYP-like sensor domain (PAS domain)"/>
    <property type="match status" value="1"/>
</dbReference>
<dbReference type="FunFam" id="3.30.565.10:FF:000006">
    <property type="entry name" value="Sensor histidine kinase WalK"/>
    <property type="match status" value="1"/>
</dbReference>
<dbReference type="EMBL" id="JTEO01000002">
    <property type="protein sequence ID" value="MCQ6962346.1"/>
    <property type="molecule type" value="Genomic_DNA"/>
</dbReference>
<feature type="coiled-coil region" evidence="8">
    <location>
        <begin position="276"/>
        <end position="310"/>
    </location>
</feature>
<dbReference type="InterPro" id="IPR036890">
    <property type="entry name" value="HATPase_C_sf"/>
</dbReference>
<dbReference type="InterPro" id="IPR050736">
    <property type="entry name" value="Sensor_HK_Regulatory"/>
</dbReference>
<keyword evidence="4" id="KW-0808">Transferase</keyword>
<dbReference type="Gene3D" id="1.10.287.130">
    <property type="match status" value="1"/>
</dbReference>
<dbReference type="Gene3D" id="3.30.450.40">
    <property type="match status" value="1"/>
</dbReference>